<dbReference type="AlphaFoldDB" id="A0A246RZV3"/>
<dbReference type="Proteomes" id="UP000197334">
    <property type="component" value="Unassembled WGS sequence"/>
</dbReference>
<proteinExistence type="predicted"/>
<accession>A0A246RZV3</accession>
<organism evidence="1 2">
    <name type="scientific">Halomonas campaniensis</name>
    <dbReference type="NCBI Taxonomy" id="213554"/>
    <lineage>
        <taxon>Bacteria</taxon>
        <taxon>Pseudomonadati</taxon>
        <taxon>Pseudomonadota</taxon>
        <taxon>Gammaproteobacteria</taxon>
        <taxon>Oceanospirillales</taxon>
        <taxon>Halomonadaceae</taxon>
        <taxon>Halomonas</taxon>
    </lineage>
</organism>
<protein>
    <submittedName>
        <fullName evidence="1">Uncharacterized protein</fullName>
    </submittedName>
</protein>
<keyword evidence="2" id="KW-1185">Reference proteome</keyword>
<name>A0A246RZV3_9GAMM</name>
<sequence length="79" mass="8490">MIEVNNPAIEHKKVLKKSMASSVHAVATLGYAFYVHAKTGSGCRMLTMGMAVVALTRNLRKKRLPGNEPEAHSITAPAS</sequence>
<reference evidence="1 2" key="1">
    <citation type="submission" date="2014-08" db="EMBL/GenBank/DDBJ databases">
        <title>Draft genome sequence of a novel L-asparaginase producing marine bacterium, Halomonas campaniensis.</title>
        <authorList>
            <person name="Sundarakrishnan B."/>
            <person name="Moushumi Priya A."/>
            <person name="Raman G."/>
            <person name="Sakthivel N."/>
            <person name="Park S."/>
            <person name="Jayachandran S."/>
        </authorList>
    </citation>
    <scope>NUCLEOTIDE SEQUENCE [LARGE SCALE GENOMIC DNA]</scope>
    <source>
        <strain evidence="1 2">SK03</strain>
    </source>
</reference>
<dbReference type="EMBL" id="JPUA01000028">
    <property type="protein sequence ID" value="OWV29714.1"/>
    <property type="molecule type" value="Genomic_DNA"/>
</dbReference>
<evidence type="ECO:0000313" key="2">
    <source>
        <dbReference type="Proteomes" id="UP000197334"/>
    </source>
</evidence>
<gene>
    <name evidence="1" type="ORF">JI62_10690</name>
</gene>
<comment type="caution">
    <text evidence="1">The sequence shown here is derived from an EMBL/GenBank/DDBJ whole genome shotgun (WGS) entry which is preliminary data.</text>
</comment>
<evidence type="ECO:0000313" key="1">
    <source>
        <dbReference type="EMBL" id="OWV29714.1"/>
    </source>
</evidence>